<keyword evidence="5" id="KW-1185">Reference proteome</keyword>
<comment type="function">
    <text evidence="3">Required for maturation of urease via the functional incorporation of the urease nickel metallocenter.</text>
</comment>
<dbReference type="PANTHER" id="PTHR33643">
    <property type="entry name" value="UREASE ACCESSORY PROTEIN D"/>
    <property type="match status" value="1"/>
</dbReference>
<dbReference type="RefSeq" id="WP_072851719.1">
    <property type="nucleotide sequence ID" value="NZ_FQVI01000010.1"/>
</dbReference>
<dbReference type="EMBL" id="FQVI01000010">
    <property type="protein sequence ID" value="SHF00561.1"/>
    <property type="molecule type" value="Genomic_DNA"/>
</dbReference>
<keyword evidence="2 3" id="KW-0143">Chaperone</keyword>
<sequence>MEESKNAYGKVSKLRVVAGENGGRTYLKELSFTAPFKVMSPFKLPDGGIRVMPLMASAGILEGDRQKIYLETESCAAMECVSQSHEKIHKMKNGSAGRETCLRVGKNAVLLYRPLPVIPFAESAFRGHTEIWLEDLSSSLFYQEIVSCGRAARGERFDYRHYLSLVEAWRHGKLIYRENNRFYPDLNAMEDVGMFEGYSYLANLLFFHEDASGCIGKIRRLIEEQQEISGGVTLTAESDVAVRILGSQVQKLQQICDRIYAIVKEKTGLGTI</sequence>
<evidence type="ECO:0000256" key="1">
    <source>
        <dbReference type="ARBA" id="ARBA00007177"/>
    </source>
</evidence>
<dbReference type="STRING" id="1122155.SAMN02745158_02244"/>
<dbReference type="Pfam" id="PF01774">
    <property type="entry name" value="UreD"/>
    <property type="match status" value="1"/>
</dbReference>
<evidence type="ECO:0000313" key="5">
    <source>
        <dbReference type="Proteomes" id="UP000184245"/>
    </source>
</evidence>
<dbReference type="AlphaFoldDB" id="A0A1M4Y481"/>
<reference evidence="4 5" key="1">
    <citation type="submission" date="2016-11" db="EMBL/GenBank/DDBJ databases">
        <authorList>
            <person name="Jaros S."/>
            <person name="Januszkiewicz K."/>
            <person name="Wedrychowicz H."/>
        </authorList>
    </citation>
    <scope>NUCLEOTIDE SEQUENCE [LARGE SCALE GENOMIC DNA]</scope>
    <source>
        <strain evidence="4 5">DSM 17459</strain>
    </source>
</reference>
<dbReference type="InterPro" id="IPR002669">
    <property type="entry name" value="UreD"/>
</dbReference>
<organism evidence="4 5">
    <name type="scientific">Lactonifactor longoviformis DSM 17459</name>
    <dbReference type="NCBI Taxonomy" id="1122155"/>
    <lineage>
        <taxon>Bacteria</taxon>
        <taxon>Bacillati</taxon>
        <taxon>Bacillota</taxon>
        <taxon>Clostridia</taxon>
        <taxon>Eubacteriales</taxon>
        <taxon>Clostridiaceae</taxon>
        <taxon>Lactonifactor</taxon>
    </lineage>
</organism>
<dbReference type="HAMAP" id="MF_01384">
    <property type="entry name" value="UreD"/>
    <property type="match status" value="1"/>
</dbReference>
<keyword evidence="3" id="KW-0963">Cytoplasm</keyword>
<dbReference type="Proteomes" id="UP000184245">
    <property type="component" value="Unassembled WGS sequence"/>
</dbReference>
<evidence type="ECO:0000256" key="3">
    <source>
        <dbReference type="HAMAP-Rule" id="MF_01384"/>
    </source>
</evidence>
<gene>
    <name evidence="3" type="primary">ureD</name>
    <name evidence="4" type="ORF">SAMN02745158_02244</name>
</gene>
<keyword evidence="3" id="KW-0996">Nickel insertion</keyword>
<dbReference type="GO" id="GO:0016151">
    <property type="term" value="F:nickel cation binding"/>
    <property type="evidence" value="ECO:0007669"/>
    <property type="project" value="UniProtKB-UniRule"/>
</dbReference>
<proteinExistence type="inferred from homology"/>
<comment type="similarity">
    <text evidence="1 3">Belongs to the UreD family.</text>
</comment>
<comment type="subunit">
    <text evidence="3">UreD, UreF and UreG form a complex that acts as a GTP-hydrolysis-dependent molecular chaperone, activating the urease apoprotein by helping to assemble the nickel containing metallocenter of UreC. The UreE protein probably delivers the nickel.</text>
</comment>
<comment type="subcellular location">
    <subcellularLocation>
        <location evidence="3">Cytoplasm</location>
    </subcellularLocation>
</comment>
<name>A0A1M4Y481_9CLOT</name>
<dbReference type="GO" id="GO:0005737">
    <property type="term" value="C:cytoplasm"/>
    <property type="evidence" value="ECO:0007669"/>
    <property type="project" value="UniProtKB-SubCell"/>
</dbReference>
<accession>A0A1M4Y481</accession>
<evidence type="ECO:0000256" key="2">
    <source>
        <dbReference type="ARBA" id="ARBA00023186"/>
    </source>
</evidence>
<dbReference type="OrthoDB" id="5328682at2"/>
<dbReference type="PANTHER" id="PTHR33643:SF1">
    <property type="entry name" value="UREASE ACCESSORY PROTEIN D"/>
    <property type="match status" value="1"/>
</dbReference>
<evidence type="ECO:0000313" key="4">
    <source>
        <dbReference type="EMBL" id="SHF00561.1"/>
    </source>
</evidence>
<protein>
    <recommendedName>
        <fullName evidence="3">Urease accessory protein UreD</fullName>
    </recommendedName>
</protein>